<gene>
    <name evidence="4" type="ORF">HMPREF9442_01090</name>
</gene>
<dbReference type="OrthoDB" id="262615at2"/>
<dbReference type="STRING" id="762982.HMPREF9442_01090"/>
<dbReference type="eggNOG" id="ENOG502Z86X">
    <property type="taxonomic scope" value="Bacteria"/>
</dbReference>
<feature type="domain" description="PcRGLX/YetA-like central beta-sandwich" evidence="2">
    <location>
        <begin position="119"/>
        <end position="470"/>
    </location>
</feature>
<dbReference type="HOGENOM" id="CLU_005777_0_0_10"/>
<dbReference type="InterPro" id="IPR048329">
    <property type="entry name" value="PcRGLX_1st"/>
</dbReference>
<evidence type="ECO:0000259" key="2">
    <source>
        <dbReference type="Pfam" id="PF21345"/>
    </source>
</evidence>
<dbReference type="Pfam" id="PF19501">
    <property type="entry name" value="PcRGLX_1st"/>
    <property type="match status" value="1"/>
</dbReference>
<feature type="domain" description="PcRGLX/YetA-like N-terminal RIFT barrel" evidence="1">
    <location>
        <begin position="28"/>
        <end position="97"/>
    </location>
</feature>
<dbReference type="InterPro" id="IPR048331">
    <property type="entry name" value="PcRGLX/YetA_3rd"/>
</dbReference>
<organism evidence="4 5">
    <name type="scientific">Paraprevotella xylaniphila YIT 11841</name>
    <dbReference type="NCBI Taxonomy" id="762982"/>
    <lineage>
        <taxon>Bacteria</taxon>
        <taxon>Pseudomonadati</taxon>
        <taxon>Bacteroidota</taxon>
        <taxon>Bacteroidia</taxon>
        <taxon>Bacteroidales</taxon>
        <taxon>Prevotellaceae</taxon>
        <taxon>Paraprevotella</taxon>
    </lineage>
</organism>
<name>F3QSD1_9BACT</name>
<dbReference type="InterPro" id="IPR045793">
    <property type="entry name" value="PcRGLX/YetA-like"/>
</dbReference>
<proteinExistence type="predicted"/>
<dbReference type="InterPro" id="IPR048330">
    <property type="entry name" value="PcRGLX/YetA_2nd"/>
</dbReference>
<dbReference type="AlphaFoldDB" id="F3QSD1"/>
<feature type="domain" description="PcRGLX/YetA-like C-terminal alpha/alpha toroid" evidence="3">
    <location>
        <begin position="480"/>
        <end position="873"/>
    </location>
</feature>
<dbReference type="PANTHER" id="PTHR40081:SF1">
    <property type="entry name" value="TAT PATHWAY SIGNAL SEQUENCE DOMAIN PROTEIN"/>
    <property type="match status" value="1"/>
</dbReference>
<protein>
    <recommendedName>
        <fullName evidence="6">Tat pathway signal sequence domain protein</fullName>
    </recommendedName>
</protein>
<dbReference type="EMBL" id="AFBR01000025">
    <property type="protein sequence ID" value="EGG55473.1"/>
    <property type="molecule type" value="Genomic_DNA"/>
</dbReference>
<evidence type="ECO:0000259" key="3">
    <source>
        <dbReference type="Pfam" id="PF21346"/>
    </source>
</evidence>
<evidence type="ECO:0008006" key="6">
    <source>
        <dbReference type="Google" id="ProtNLM"/>
    </source>
</evidence>
<dbReference type="PANTHER" id="PTHR40081">
    <property type="entry name" value="CONCANAVALIN A-LIKE LECTIN/GLUCANASE"/>
    <property type="match status" value="1"/>
</dbReference>
<evidence type="ECO:0000313" key="4">
    <source>
        <dbReference type="EMBL" id="EGG55473.1"/>
    </source>
</evidence>
<sequence>MKNLISILCMGLSMLSMGLYGKNKVSGDLRWVGTRPSSDRPVSLGIPFLKGELEADGRVVLKYGDGTDIPSDCWPLAYWPDGSVKWAGVAAVIPEEAEDIRFETILKKPKKENRSGAKVRVDETPSFFRVSTGKVEAYIPKLGGCLLDSLRYGGKTVGGQAALLCSTQDRPSAEGEAVLHFTGYRGQVERVTVERAGDVRVLVRAEGRYANDVTGRKWLPFTVRFYFYAGSEQVKMVHTFVFDGDMDHDFIRSLGIRFEVPMREAVYNRHIAFATADGGVWAEPVQPLVGRRVLSLDGKKDWQARQMRGGRIPAYEKFDAKNRHLLDRWAVWDGFRLSQTTADAFSIRKRTHADRPWIGTFSGTRAPGYVFAGDVSGGLGVALKDFWQSYPTALQVDSAAARNASLTVWMWSPDAGPMDLRHYDDVAHDLEASYEDVQEGMSTPYGVARTHTLTLVPSVAYGGKETVARTASMLAEDAPLLCTPEYLHAKHAFGVWSLPDRSNPKRARVEDRLEDYLDYYVKAVDQHRWYGFWNYGDFMHTYDSVRHTWRYDVGGYAWDNTELASNMWLWYSFLRTGRADLWRMAVAMSRHTTECDVYHLGPMAGLGSRHNVSHWGCGAKEARISQAAWNRFYYYLTTDERSGDLMTEVRDAEQKLYDIDPMRLALPREKYPCTAPARLRVGPDWLAYAGNWMTEWERTGNTAYRDKIIAGMKSISALPHGIFTGPGVLGFDPATGVLSYEGDPGLQRTEHLTTIMGGFQVMNELMEMIDLPEWNRTWLTFAREYKEKARTITHNPFPVTRLTAYAAAQTGSRELAAEAWDELWHVWHNDKPFTVRRVEVPEVPAPVDENPVVCTNDAATWSLAAIYMQEVIPE</sequence>
<evidence type="ECO:0000313" key="5">
    <source>
        <dbReference type="Proteomes" id="UP000005546"/>
    </source>
</evidence>
<accession>F3QSD1</accession>
<dbReference type="RefSeq" id="WP_008625894.1">
    <property type="nucleotide sequence ID" value="NZ_GL883828.1"/>
</dbReference>
<keyword evidence="5" id="KW-1185">Reference proteome</keyword>
<reference evidence="4 5" key="1">
    <citation type="submission" date="2011-02" db="EMBL/GenBank/DDBJ databases">
        <authorList>
            <person name="Weinstock G."/>
            <person name="Sodergren E."/>
            <person name="Clifton S."/>
            <person name="Fulton L."/>
            <person name="Fulton B."/>
            <person name="Courtney L."/>
            <person name="Fronick C."/>
            <person name="Harrison M."/>
            <person name="Strong C."/>
            <person name="Farmer C."/>
            <person name="Delahaunty K."/>
            <person name="Markovic C."/>
            <person name="Hall O."/>
            <person name="Minx P."/>
            <person name="Tomlinson C."/>
            <person name="Mitreva M."/>
            <person name="Hou S."/>
            <person name="Chen J."/>
            <person name="Wollam A."/>
            <person name="Pepin K.H."/>
            <person name="Johnson M."/>
            <person name="Bhonagiri V."/>
            <person name="Zhang X."/>
            <person name="Suruliraj S."/>
            <person name="Warren W."/>
            <person name="Chinwalla A."/>
            <person name="Mardis E.R."/>
            <person name="Wilson R.K."/>
        </authorList>
    </citation>
    <scope>NUCLEOTIDE SEQUENCE [LARGE SCALE GENOMIC DNA]</scope>
    <source>
        <strain evidence="4 5">YIT 11841</strain>
    </source>
</reference>
<comment type="caution">
    <text evidence="4">The sequence shown here is derived from an EMBL/GenBank/DDBJ whole genome shotgun (WGS) entry which is preliminary data.</text>
</comment>
<dbReference type="Pfam" id="PF21346">
    <property type="entry name" value="PcRGLX_3rd"/>
    <property type="match status" value="1"/>
</dbReference>
<dbReference type="Proteomes" id="UP000005546">
    <property type="component" value="Unassembled WGS sequence"/>
</dbReference>
<dbReference type="GeneID" id="98398399"/>
<evidence type="ECO:0000259" key="1">
    <source>
        <dbReference type="Pfam" id="PF19501"/>
    </source>
</evidence>
<dbReference type="Pfam" id="PF21345">
    <property type="entry name" value="PcRGLX_2nd"/>
    <property type="match status" value="1"/>
</dbReference>